<gene>
    <name evidence="2" type="ORF">OAUR00152_LOCUS33872</name>
    <name evidence="3" type="ORF">OAUR00152_LOCUS33873</name>
</gene>
<name>A0A6U6IVM9_9STRA</name>
<feature type="compositionally biased region" description="Acidic residues" evidence="1">
    <location>
        <begin position="615"/>
        <end position="658"/>
    </location>
</feature>
<feature type="compositionally biased region" description="Acidic residues" evidence="1">
    <location>
        <begin position="258"/>
        <end position="271"/>
    </location>
</feature>
<dbReference type="EMBL" id="HBKQ01049028">
    <property type="protein sequence ID" value="CAE2274223.1"/>
    <property type="molecule type" value="Transcribed_RNA"/>
</dbReference>
<sequence>MVPRCDAGERAPSSGEDGAARVGRLASRLPAHILEWIVTYLPDDSVVATLPRVCGGWHGEIGKTSPDLWRTLLRRRGWSEPPPLDYDDDEEEGSFPDQAAVGGGVESERDRYRSAFVGHYSGLRDLASLRSGLRSLPRDDGAGKRASASPPSRTCASHPLRRAPPGEEECVAFRPWSPGRVLGAYRNEGTVSLFEASPAAGGAVACKQMLCVRTAPYPPSRRRRRRCELKGMDLDDDFVGCLFEVASSCSADLTTAREEEEEEDDDDDDDGVVGANETLAVPWLTAARRDDMLFAAAGGRVDRPAELDGERALRTFDLREAVVDFLLALENRDRVPDRLFNFLARNGPSRVTVRIRDDLVACGEGRFLFEAAVGYDSFDGIVSPPFLVVAARRLFLFSVGSGTIVWMGNTDPPGTFTGLGADIQLAGSIVSTATGTAARGARRTCYAVCTSGATTDMSCCVIPRNTDDDATLVRCSIEGAALNNAMTHSYFGMNECSFFGHRPAAVTASHIVVGHNALVDLPGGRTEQRAVLTFRPIPSVGKVADTEWHAPPHSFPPALVLAGNRELGSVTASGDSDHVIVLLRPVVASAEPVAPEVDAVPPEEDIQGEWFGAAEDDVDGDAGEEEEDEDLGEGEEAAPGDREGADEEVGPEEEESEESGLYAVLVHVPSRREVGWPVRFPYFRGGLCGGPGTLALYAEGRGVLLAGWAVRAASEGSLRVGGRREGGGGE</sequence>
<organism evidence="2">
    <name type="scientific">Odontella aurita</name>
    <dbReference type="NCBI Taxonomy" id="265563"/>
    <lineage>
        <taxon>Eukaryota</taxon>
        <taxon>Sar</taxon>
        <taxon>Stramenopiles</taxon>
        <taxon>Ochrophyta</taxon>
        <taxon>Bacillariophyta</taxon>
        <taxon>Mediophyceae</taxon>
        <taxon>Biddulphiophycidae</taxon>
        <taxon>Eupodiscales</taxon>
        <taxon>Odontellaceae</taxon>
        <taxon>Odontella</taxon>
    </lineage>
</organism>
<dbReference type="SUPFAM" id="SSF81383">
    <property type="entry name" value="F-box domain"/>
    <property type="match status" value="1"/>
</dbReference>
<accession>A0A6U6IVM9</accession>
<dbReference type="InterPro" id="IPR036047">
    <property type="entry name" value="F-box-like_dom_sf"/>
</dbReference>
<proteinExistence type="predicted"/>
<feature type="region of interest" description="Disordered" evidence="1">
    <location>
        <begin position="80"/>
        <end position="106"/>
    </location>
</feature>
<protein>
    <recommendedName>
        <fullName evidence="4">F-box domain-containing protein</fullName>
    </recommendedName>
</protein>
<feature type="region of interest" description="Disordered" evidence="1">
    <location>
        <begin position="1"/>
        <end position="20"/>
    </location>
</feature>
<reference evidence="2" key="1">
    <citation type="submission" date="2021-01" db="EMBL/GenBank/DDBJ databases">
        <authorList>
            <person name="Corre E."/>
            <person name="Pelletier E."/>
            <person name="Niang G."/>
            <person name="Scheremetjew M."/>
            <person name="Finn R."/>
            <person name="Kale V."/>
            <person name="Holt S."/>
            <person name="Cochrane G."/>
            <person name="Meng A."/>
            <person name="Brown T."/>
            <person name="Cohen L."/>
        </authorList>
    </citation>
    <scope>NUCLEOTIDE SEQUENCE</scope>
    <source>
        <strain evidence="2">Isolate 1302-5</strain>
    </source>
</reference>
<feature type="region of interest" description="Disordered" evidence="1">
    <location>
        <begin position="615"/>
        <end position="660"/>
    </location>
</feature>
<evidence type="ECO:0000313" key="3">
    <source>
        <dbReference type="EMBL" id="CAE2274223.1"/>
    </source>
</evidence>
<evidence type="ECO:0000313" key="2">
    <source>
        <dbReference type="EMBL" id="CAE2274220.1"/>
    </source>
</evidence>
<feature type="region of interest" description="Disordered" evidence="1">
    <location>
        <begin position="134"/>
        <end position="164"/>
    </location>
</feature>
<evidence type="ECO:0008006" key="4">
    <source>
        <dbReference type="Google" id="ProtNLM"/>
    </source>
</evidence>
<dbReference type="AlphaFoldDB" id="A0A6U6IVM9"/>
<evidence type="ECO:0000256" key="1">
    <source>
        <dbReference type="SAM" id="MobiDB-lite"/>
    </source>
</evidence>
<dbReference type="EMBL" id="HBKQ01049027">
    <property type="protein sequence ID" value="CAE2274220.1"/>
    <property type="molecule type" value="Transcribed_RNA"/>
</dbReference>
<feature type="region of interest" description="Disordered" evidence="1">
    <location>
        <begin position="253"/>
        <end position="273"/>
    </location>
</feature>
<dbReference type="Gene3D" id="1.20.1280.50">
    <property type="match status" value="1"/>
</dbReference>
<feature type="compositionally biased region" description="Acidic residues" evidence="1">
    <location>
        <begin position="85"/>
        <end position="94"/>
    </location>
</feature>